<accession>A0A6B3SPH5</accession>
<evidence type="ECO:0000256" key="3">
    <source>
        <dbReference type="ARBA" id="ARBA00012438"/>
    </source>
</evidence>
<evidence type="ECO:0000313" key="12">
    <source>
        <dbReference type="Proteomes" id="UP000482155"/>
    </source>
</evidence>
<evidence type="ECO:0000256" key="2">
    <source>
        <dbReference type="ARBA" id="ARBA00004429"/>
    </source>
</evidence>
<feature type="domain" description="Response regulatory" evidence="10">
    <location>
        <begin position="409"/>
        <end position="526"/>
    </location>
</feature>
<evidence type="ECO:0000259" key="10">
    <source>
        <dbReference type="PROSITE" id="PS50110"/>
    </source>
</evidence>
<dbReference type="SUPFAM" id="SSF55874">
    <property type="entry name" value="ATPase domain of HSP90 chaperone/DNA topoisomerase II/histidine kinase"/>
    <property type="match status" value="1"/>
</dbReference>
<dbReference type="GO" id="GO:0005886">
    <property type="term" value="C:plasma membrane"/>
    <property type="evidence" value="ECO:0007669"/>
    <property type="project" value="UniProtKB-SubCell"/>
</dbReference>
<dbReference type="FunFam" id="3.30.565.10:FF:000006">
    <property type="entry name" value="Sensor histidine kinase WalK"/>
    <property type="match status" value="1"/>
</dbReference>
<dbReference type="SMART" id="SM00448">
    <property type="entry name" value="REC"/>
    <property type="match status" value="2"/>
</dbReference>
<feature type="modified residue" description="4-aspartylphosphate" evidence="7">
    <location>
        <position position="56"/>
    </location>
</feature>
<evidence type="ECO:0000259" key="9">
    <source>
        <dbReference type="PROSITE" id="PS50109"/>
    </source>
</evidence>
<dbReference type="PANTHER" id="PTHR43547:SF2">
    <property type="entry name" value="HYBRID SIGNAL TRANSDUCTION HISTIDINE KINASE C"/>
    <property type="match status" value="1"/>
</dbReference>
<dbReference type="Gene3D" id="3.40.50.2300">
    <property type="match status" value="2"/>
</dbReference>
<dbReference type="SMART" id="SM00387">
    <property type="entry name" value="HATPase_c"/>
    <property type="match status" value="1"/>
</dbReference>
<comment type="catalytic activity">
    <reaction evidence="1">
        <text>ATP + protein L-histidine = ADP + protein N-phospho-L-histidine.</text>
        <dbReference type="EC" id="2.7.13.3"/>
    </reaction>
</comment>
<dbReference type="InterPro" id="IPR003661">
    <property type="entry name" value="HisK_dim/P_dom"/>
</dbReference>
<dbReference type="SUPFAM" id="SSF52172">
    <property type="entry name" value="CheY-like"/>
    <property type="match status" value="2"/>
</dbReference>
<dbReference type="InterPro" id="IPR001789">
    <property type="entry name" value="Sig_transdc_resp-reg_receiver"/>
</dbReference>
<dbReference type="GO" id="GO:0000155">
    <property type="term" value="F:phosphorelay sensor kinase activity"/>
    <property type="evidence" value="ECO:0007669"/>
    <property type="project" value="InterPro"/>
</dbReference>
<evidence type="ECO:0000256" key="7">
    <source>
        <dbReference type="PROSITE-ProRule" id="PRU00169"/>
    </source>
</evidence>
<feature type="domain" description="Response regulatory" evidence="10">
    <location>
        <begin position="6"/>
        <end position="121"/>
    </location>
</feature>
<dbReference type="Gene3D" id="3.30.565.10">
    <property type="entry name" value="Histidine kinase-like ATPase, C-terminal domain"/>
    <property type="match status" value="1"/>
</dbReference>
<dbReference type="InterPro" id="IPR036890">
    <property type="entry name" value="HATPase_C_sf"/>
</dbReference>
<dbReference type="PROSITE" id="PS50109">
    <property type="entry name" value="HIS_KIN"/>
    <property type="match status" value="1"/>
</dbReference>
<evidence type="ECO:0000256" key="8">
    <source>
        <dbReference type="SAM" id="Coils"/>
    </source>
</evidence>
<dbReference type="InterPro" id="IPR011006">
    <property type="entry name" value="CheY-like_superfamily"/>
</dbReference>
<dbReference type="SMART" id="SM00388">
    <property type="entry name" value="HisKA"/>
    <property type="match status" value="1"/>
</dbReference>
<comment type="caution">
    <text evidence="11">The sequence shown here is derived from an EMBL/GenBank/DDBJ whole genome shotgun (WGS) entry which is preliminary data.</text>
</comment>
<feature type="coiled-coil region" evidence="8">
    <location>
        <begin position="124"/>
        <end position="158"/>
    </location>
</feature>
<dbReference type="AlphaFoldDB" id="A0A6B3SPH5"/>
<dbReference type="SUPFAM" id="SSF47384">
    <property type="entry name" value="Homodimeric domain of signal transducing histidine kinase"/>
    <property type="match status" value="1"/>
</dbReference>
<dbReference type="Pfam" id="PF02518">
    <property type="entry name" value="HATPase_c"/>
    <property type="match status" value="1"/>
</dbReference>
<keyword evidence="6" id="KW-0418">Kinase</keyword>
<dbReference type="InterPro" id="IPR004358">
    <property type="entry name" value="Sig_transdc_His_kin-like_C"/>
</dbReference>
<name>A0A6B3SPH5_9BURK</name>
<dbReference type="InterPro" id="IPR036097">
    <property type="entry name" value="HisK_dim/P_sf"/>
</dbReference>
<dbReference type="Gene3D" id="1.10.287.130">
    <property type="match status" value="1"/>
</dbReference>
<feature type="domain" description="Histidine kinase" evidence="9">
    <location>
        <begin position="165"/>
        <end position="383"/>
    </location>
</feature>
<dbReference type="RefSeq" id="WP_163959972.1">
    <property type="nucleotide sequence ID" value="NZ_JAAIVB010000006.1"/>
</dbReference>
<keyword evidence="5" id="KW-0808">Transferase</keyword>
<dbReference type="Proteomes" id="UP000482155">
    <property type="component" value="Unassembled WGS sequence"/>
</dbReference>
<dbReference type="PROSITE" id="PS50110">
    <property type="entry name" value="RESPONSE_REGULATORY"/>
    <property type="match status" value="2"/>
</dbReference>
<comment type="subcellular location">
    <subcellularLocation>
        <location evidence="2">Cell inner membrane</location>
        <topology evidence="2">Multi-pass membrane protein</topology>
    </subcellularLocation>
</comment>
<evidence type="ECO:0000256" key="6">
    <source>
        <dbReference type="ARBA" id="ARBA00022777"/>
    </source>
</evidence>
<dbReference type="Pfam" id="PF00072">
    <property type="entry name" value="Response_reg"/>
    <property type="match status" value="2"/>
</dbReference>
<protein>
    <recommendedName>
        <fullName evidence="3">histidine kinase</fullName>
        <ecNumber evidence="3">2.7.13.3</ecNumber>
    </recommendedName>
</protein>
<dbReference type="PANTHER" id="PTHR43547">
    <property type="entry name" value="TWO-COMPONENT HISTIDINE KINASE"/>
    <property type="match status" value="1"/>
</dbReference>
<dbReference type="EC" id="2.7.13.3" evidence="3"/>
<reference evidence="11 12" key="1">
    <citation type="submission" date="2020-02" db="EMBL/GenBank/DDBJ databases">
        <authorList>
            <person name="Kim M.K."/>
        </authorList>
    </citation>
    <scope>NUCLEOTIDE SEQUENCE [LARGE SCALE GENOMIC DNA]</scope>
    <source>
        <strain evidence="11 12">17J57-3</strain>
    </source>
</reference>
<dbReference type="InterPro" id="IPR005467">
    <property type="entry name" value="His_kinase_dom"/>
</dbReference>
<organism evidence="11 12">
    <name type="scientific">Noviherbaspirillum galbum</name>
    <dbReference type="NCBI Taxonomy" id="2709383"/>
    <lineage>
        <taxon>Bacteria</taxon>
        <taxon>Pseudomonadati</taxon>
        <taxon>Pseudomonadota</taxon>
        <taxon>Betaproteobacteria</taxon>
        <taxon>Burkholderiales</taxon>
        <taxon>Oxalobacteraceae</taxon>
        <taxon>Noviherbaspirillum</taxon>
    </lineage>
</organism>
<feature type="modified residue" description="4-aspartylphosphate" evidence="7">
    <location>
        <position position="458"/>
    </location>
</feature>
<keyword evidence="12" id="KW-1185">Reference proteome</keyword>
<proteinExistence type="predicted"/>
<sequence length="534" mass="57698">MDTAFNILVVDDNGDDRKLTVRALRTELPQATIVEAATASDFDLHAANAYDCVITDFRLGWSDGLAILRRIKQDDPECPVIMFTSTGNEDTCAAGMKQGLSDYIVKRRGEYPKLPVAVRSSIELARARVTVREHQASIEELLEKEKLARKEAEHANHLKDDFLATVSHELRTPLSAVLGWAHMLQLGRLTREQETEAFAIIERNARAQAKLIEDLLDLSRIMSGTLRIDMGPLDMLGCLNGAVASARAAAESRQINLTSRFDVLPPPVRGDAARLQQAIGNLLDNAIKFTEPGGNVHVSLERAGSHLQIAVKDSGIGIDNDILPHIFDRFRQGDMGPTKRHGGLGIGLSVVRSLVEMHGGAVQASSEGRGKGSRFVITLPVAVMRERSIDAFVKGGAGDKRYDELNGIQVLAIDDDPDTLHIISQVLSIHGAKVTTAGNAQEGLSLLGQRGFDVLLSDIGMPGEDGFSMIGRLRQGGGLNHAIPAASVTAFARSQDREKALLSGFDAHVVKPVEPGELIAVVLALAKRDRLSPT</sequence>
<keyword evidence="8" id="KW-0175">Coiled coil</keyword>
<evidence type="ECO:0000256" key="1">
    <source>
        <dbReference type="ARBA" id="ARBA00000085"/>
    </source>
</evidence>
<dbReference type="EMBL" id="JAAIVB010000006">
    <property type="protein sequence ID" value="NEX59629.1"/>
    <property type="molecule type" value="Genomic_DNA"/>
</dbReference>
<dbReference type="InterPro" id="IPR003594">
    <property type="entry name" value="HATPase_dom"/>
</dbReference>
<dbReference type="Pfam" id="PF00512">
    <property type="entry name" value="HisKA"/>
    <property type="match status" value="1"/>
</dbReference>
<evidence type="ECO:0000256" key="4">
    <source>
        <dbReference type="ARBA" id="ARBA00022553"/>
    </source>
</evidence>
<dbReference type="CDD" id="cd17580">
    <property type="entry name" value="REC_2_DhkD-like"/>
    <property type="match status" value="1"/>
</dbReference>
<gene>
    <name evidence="11" type="ORF">G3574_00925</name>
</gene>
<dbReference type="CDD" id="cd00082">
    <property type="entry name" value="HisKA"/>
    <property type="match status" value="1"/>
</dbReference>
<evidence type="ECO:0000313" key="11">
    <source>
        <dbReference type="EMBL" id="NEX59629.1"/>
    </source>
</evidence>
<keyword evidence="4 7" id="KW-0597">Phosphoprotein</keyword>
<evidence type="ECO:0000256" key="5">
    <source>
        <dbReference type="ARBA" id="ARBA00022679"/>
    </source>
</evidence>
<dbReference type="PRINTS" id="PR00344">
    <property type="entry name" value="BCTRLSENSOR"/>
</dbReference>
<dbReference type="CDD" id="cd00156">
    <property type="entry name" value="REC"/>
    <property type="match status" value="1"/>
</dbReference>